<dbReference type="Proteomes" id="UP000195447">
    <property type="component" value="Unassembled WGS sequence"/>
</dbReference>
<dbReference type="GO" id="GO:0009401">
    <property type="term" value="P:phosphoenolpyruvate-dependent sugar phosphotransferase system"/>
    <property type="evidence" value="ECO:0007669"/>
    <property type="project" value="UniProtKB-KW"/>
</dbReference>
<dbReference type="AlphaFoldDB" id="A0A1Y4LSX8"/>
<evidence type="ECO:0000256" key="5">
    <source>
        <dbReference type="PIRSR" id="PIRSR000699-1"/>
    </source>
</evidence>
<dbReference type="Gene3D" id="1.20.58.80">
    <property type="entry name" value="Phosphotransferase system, lactose/cellobiose-type IIA subunit"/>
    <property type="match status" value="1"/>
</dbReference>
<organism evidence="8 9">
    <name type="scientific">Faecalitalea cylindroides</name>
    <dbReference type="NCBI Taxonomy" id="39483"/>
    <lineage>
        <taxon>Bacteria</taxon>
        <taxon>Bacillati</taxon>
        <taxon>Bacillota</taxon>
        <taxon>Erysipelotrichia</taxon>
        <taxon>Erysipelotrichales</taxon>
        <taxon>Erysipelotrichaceae</taxon>
        <taxon>Faecalitalea</taxon>
    </lineage>
</organism>
<sequence>MNLEHAQTAMKIILHAGDAREKVAQALNALDVFDLVKAKELLQQANEDIVKAHQVQTNALQAESRGEELEYSMLFTHAQDTCMCASSELNVAQHLVELFEVIDKRFKKLENK</sequence>
<dbReference type="PIRSF" id="PIRSF000699">
    <property type="entry name" value="PTS_IILac_III"/>
    <property type="match status" value="1"/>
</dbReference>
<dbReference type="Pfam" id="PF02255">
    <property type="entry name" value="PTS_IIA"/>
    <property type="match status" value="1"/>
</dbReference>
<keyword evidence="2" id="KW-0762">Sugar transport</keyword>
<dbReference type="InterPro" id="IPR036542">
    <property type="entry name" value="PTS_IIA_lac/cel_sf"/>
</dbReference>
<dbReference type="PROSITE" id="PS51095">
    <property type="entry name" value="PTS_EIIA_TYPE_3"/>
    <property type="match status" value="1"/>
</dbReference>
<comment type="cofactor">
    <cofactor evidence="6">
        <name>Mg(2+)</name>
        <dbReference type="ChEBI" id="CHEBI:18420"/>
    </cofactor>
    <text evidence="6">Binds 1 Mg(2+) ion per trimer.</text>
</comment>
<dbReference type="GO" id="GO:0046872">
    <property type="term" value="F:metal ion binding"/>
    <property type="evidence" value="ECO:0007669"/>
    <property type="project" value="UniProtKB-KW"/>
</dbReference>
<evidence type="ECO:0000256" key="6">
    <source>
        <dbReference type="PIRSR" id="PIRSR000699-2"/>
    </source>
</evidence>
<keyword evidence="9" id="KW-1185">Reference proteome</keyword>
<keyword evidence="6" id="KW-0460">Magnesium</keyword>
<gene>
    <name evidence="8" type="ORF">B5F14_07690</name>
</gene>
<evidence type="ECO:0000256" key="2">
    <source>
        <dbReference type="ARBA" id="ARBA00022597"/>
    </source>
</evidence>
<proteinExistence type="predicted"/>
<evidence type="ECO:0000313" key="9">
    <source>
        <dbReference type="Proteomes" id="UP000195447"/>
    </source>
</evidence>
<dbReference type="GO" id="GO:0016740">
    <property type="term" value="F:transferase activity"/>
    <property type="evidence" value="ECO:0007669"/>
    <property type="project" value="UniProtKB-KW"/>
</dbReference>
<feature type="binding site" evidence="6">
    <location>
        <position position="80"/>
    </location>
    <ligand>
        <name>Mg(2+)</name>
        <dbReference type="ChEBI" id="CHEBI:18420"/>
        <note>ligand shared between all trimeric partners</note>
    </ligand>
</feature>
<dbReference type="PANTHER" id="PTHR34382">
    <property type="entry name" value="PTS SYSTEM N,N'-DIACETYLCHITOBIOSE-SPECIFIC EIIA COMPONENT"/>
    <property type="match status" value="1"/>
</dbReference>
<dbReference type="EMBL" id="NFKM01000015">
    <property type="protein sequence ID" value="OUP58960.1"/>
    <property type="molecule type" value="Genomic_DNA"/>
</dbReference>
<dbReference type="RefSeq" id="WP_087158891.1">
    <property type="nucleotide sequence ID" value="NZ_CALHAA010000012.1"/>
</dbReference>
<evidence type="ECO:0000256" key="1">
    <source>
        <dbReference type="ARBA" id="ARBA00022448"/>
    </source>
</evidence>
<keyword evidence="3" id="KW-0808">Transferase</keyword>
<name>A0A1Y4LSX8_9FIRM</name>
<comment type="caution">
    <text evidence="8">The sequence shown here is derived from an EMBL/GenBank/DDBJ whole genome shotgun (WGS) entry which is preliminary data.</text>
</comment>
<accession>A0A1Y4LSX8</accession>
<protein>
    <submittedName>
        <fullName evidence="8">PTS lactose/cellobiose transporter subunit IIA</fullName>
    </submittedName>
</protein>
<feature type="active site" description="Tele-phosphohistidine intermediate" evidence="5">
    <location>
        <position position="77"/>
    </location>
</feature>
<dbReference type="PANTHER" id="PTHR34382:SF7">
    <property type="entry name" value="PTS SYSTEM N,N'-DIACETYLCHITOBIOSE-SPECIFIC EIIA COMPONENT"/>
    <property type="match status" value="1"/>
</dbReference>
<evidence type="ECO:0000256" key="3">
    <source>
        <dbReference type="ARBA" id="ARBA00022679"/>
    </source>
</evidence>
<feature type="modified residue" description="Phosphohistidine; by HPr" evidence="7">
    <location>
        <position position="77"/>
    </location>
</feature>
<dbReference type="SUPFAM" id="SSF46973">
    <property type="entry name" value="Enzyme IIa from lactose specific PTS, IIa-lac"/>
    <property type="match status" value="1"/>
</dbReference>
<dbReference type="InterPro" id="IPR003188">
    <property type="entry name" value="PTS_IIA_lac/cel"/>
</dbReference>
<evidence type="ECO:0000313" key="8">
    <source>
        <dbReference type="EMBL" id="OUP58960.1"/>
    </source>
</evidence>
<keyword evidence="1" id="KW-0813">Transport</keyword>
<evidence type="ECO:0000256" key="4">
    <source>
        <dbReference type="ARBA" id="ARBA00022683"/>
    </source>
</evidence>
<keyword evidence="6" id="KW-0479">Metal-binding</keyword>
<keyword evidence="4" id="KW-0598">Phosphotransferase system</keyword>
<evidence type="ECO:0000256" key="7">
    <source>
        <dbReference type="PROSITE-ProRule" id="PRU00418"/>
    </source>
</evidence>
<reference evidence="9" key="1">
    <citation type="submission" date="2017-04" db="EMBL/GenBank/DDBJ databases">
        <title>Function of individual gut microbiota members based on whole genome sequencing of pure cultures obtained from chicken caecum.</title>
        <authorList>
            <person name="Medvecky M."/>
            <person name="Cejkova D."/>
            <person name="Polansky O."/>
            <person name="Karasova D."/>
            <person name="Kubasova T."/>
            <person name="Cizek A."/>
            <person name="Rychlik I."/>
        </authorList>
    </citation>
    <scope>NUCLEOTIDE SEQUENCE [LARGE SCALE GENOMIC DNA]</scope>
    <source>
        <strain evidence="9">An178</strain>
    </source>
</reference>